<dbReference type="RefSeq" id="WP_042205452.1">
    <property type="nucleotide sequence ID" value="NZ_CP009288.1"/>
</dbReference>
<feature type="transmembrane region" description="Helical" evidence="23">
    <location>
        <begin position="36"/>
        <end position="54"/>
    </location>
</feature>
<evidence type="ECO:0000313" key="26">
    <source>
        <dbReference type="Proteomes" id="UP000029409"/>
    </source>
</evidence>
<dbReference type="PROSITE" id="PS50109">
    <property type="entry name" value="HIS_KIN"/>
    <property type="match status" value="1"/>
</dbReference>
<dbReference type="InterPro" id="IPR004358">
    <property type="entry name" value="Sig_transdc_His_kin-like_C"/>
</dbReference>
<keyword evidence="14 25" id="KW-0418">Kinase</keyword>
<feature type="transmembrane region" description="Helical" evidence="23">
    <location>
        <begin position="108"/>
        <end position="131"/>
    </location>
</feature>
<keyword evidence="16 23" id="KW-1133">Transmembrane helix</keyword>
<keyword evidence="8" id="KW-0004">4Fe-4S</keyword>
<dbReference type="SUPFAM" id="SSF55874">
    <property type="entry name" value="ATPase domain of HSP90 chaperone/DNA topoisomerase II/histidine kinase"/>
    <property type="match status" value="1"/>
</dbReference>
<dbReference type="Gene3D" id="3.30.565.10">
    <property type="entry name" value="Histidine kinase-like ATPase, C-terminal domain"/>
    <property type="match status" value="1"/>
</dbReference>
<dbReference type="Proteomes" id="UP000029409">
    <property type="component" value="Chromosome"/>
</dbReference>
<dbReference type="SMART" id="SM00387">
    <property type="entry name" value="HATPase_c"/>
    <property type="match status" value="1"/>
</dbReference>
<dbReference type="AlphaFoldDB" id="A0A089HHW8"/>
<keyword evidence="13" id="KW-0547">Nucleotide-binding</keyword>
<evidence type="ECO:0000256" key="12">
    <source>
        <dbReference type="ARBA" id="ARBA00022723"/>
    </source>
</evidence>
<dbReference type="KEGG" id="pdu:PDUR_05985"/>
<dbReference type="EMBL" id="CP009288">
    <property type="protein sequence ID" value="AIQ11546.1"/>
    <property type="molecule type" value="Genomic_DNA"/>
</dbReference>
<keyword evidence="19" id="KW-0411">Iron-sulfur</keyword>
<keyword evidence="20 23" id="KW-0472">Membrane</keyword>
<keyword evidence="9" id="KW-0963">Cytoplasm</keyword>
<keyword evidence="10" id="KW-0808">Transferase</keyword>
<dbReference type="GO" id="GO:0000155">
    <property type="term" value="F:phosphorelay sensor kinase activity"/>
    <property type="evidence" value="ECO:0007669"/>
    <property type="project" value="InterPro"/>
</dbReference>
<keyword evidence="26" id="KW-1185">Reference proteome</keyword>
<dbReference type="STRING" id="44251.PDUR_05985"/>
<dbReference type="GO" id="GO:0046872">
    <property type="term" value="F:metal ion binding"/>
    <property type="evidence" value="ECO:0007669"/>
    <property type="project" value="UniProtKB-KW"/>
</dbReference>
<evidence type="ECO:0000256" key="5">
    <source>
        <dbReference type="ARBA" id="ARBA00012438"/>
    </source>
</evidence>
<dbReference type="InterPro" id="IPR005467">
    <property type="entry name" value="His_kinase_dom"/>
</dbReference>
<accession>A0A089HHW8</accession>
<dbReference type="GO" id="GO:0051539">
    <property type="term" value="F:4 iron, 4 sulfur cluster binding"/>
    <property type="evidence" value="ECO:0007669"/>
    <property type="project" value="UniProtKB-KW"/>
</dbReference>
<dbReference type="InterPro" id="IPR011712">
    <property type="entry name" value="Sig_transdc_His_kin_sub3_dim/P"/>
</dbReference>
<evidence type="ECO:0000256" key="20">
    <source>
        <dbReference type="ARBA" id="ARBA00023136"/>
    </source>
</evidence>
<sequence>MNIRLSAEDRMITFFRYLSLFLTSLMFLVTRTGPALVYKILIILALGLLAHVFTASYRSFRHRPHVVMALVSIEMLLILLLTIGTGGYNNPFKLYSLNPILIAAGSLSYYFCWSLLASYFAFCLGFCYFFYKSAGNTFAAILLENGNLFLALALTATFMQLLSKLRRQREAAEARTDEMLEHIKSLYHIVETSSEHDFMNIGQVITDYTLKLTKLNKALFWFAGSSGGPSLVSRQTGWLPEEEEILFGELKKYEPEWRRQKEPIFRNIPGFGDMLLMPVRMSTRFVGVIGVKLEAHEGLEGRKWYIQQLMFLAELSAITLERHELSVTENRLIVTNEQNRIADEMHDSVSQSLFGIVYAAHSLKQACRKMTPSQLEEQIELIHDSATKAAKELRITIYSLSSKKSGGPTWLGMVRSHLKSLSRLNDVEIDFKVKGDDFSLPYPYHKALFRIISEATGNAIRHGGAGNIEVELTLKPRWIGLAIRDDGVGFDTDLLWTRSEEGTSGLGMKNMQHLASSLGGDFQLSSNENAGTQILISIPVGVVELKNA</sequence>
<keyword evidence="7" id="KW-1003">Cell membrane</keyword>
<evidence type="ECO:0000256" key="8">
    <source>
        <dbReference type="ARBA" id="ARBA00022485"/>
    </source>
</evidence>
<comment type="function">
    <text evidence="21">Member of the two-component regulatory system NreB/NreC involved in the control of dissimilatory nitrate/nitrite reduction in response to oxygen. NreB functions as a direct oxygen sensor histidine kinase which is autophosphorylated, in the absence of oxygen, probably at the conserved histidine residue, and transfers its phosphate group probably to a conserved aspartate residue of NreC. NreB/NreC activates the expression of the nitrate (narGHJI) and nitrite (nir) reductase operons, as well as the putative nitrate transporter gene narT.</text>
</comment>
<evidence type="ECO:0000256" key="13">
    <source>
        <dbReference type="ARBA" id="ARBA00022741"/>
    </source>
</evidence>
<evidence type="ECO:0000313" key="25">
    <source>
        <dbReference type="EMBL" id="AIQ11546.1"/>
    </source>
</evidence>
<dbReference type="GO" id="GO:0005886">
    <property type="term" value="C:plasma membrane"/>
    <property type="evidence" value="ECO:0007669"/>
    <property type="project" value="UniProtKB-SubCell"/>
</dbReference>
<dbReference type="CDD" id="cd16917">
    <property type="entry name" value="HATPase_UhpB-NarQ-NarX-like"/>
    <property type="match status" value="1"/>
</dbReference>
<keyword evidence="15" id="KW-0067">ATP-binding</keyword>
<feature type="transmembrane region" description="Helical" evidence="23">
    <location>
        <begin position="66"/>
        <end position="88"/>
    </location>
</feature>
<dbReference type="Pfam" id="PF02518">
    <property type="entry name" value="HATPase_c"/>
    <property type="match status" value="1"/>
</dbReference>
<evidence type="ECO:0000256" key="4">
    <source>
        <dbReference type="ARBA" id="ARBA00004651"/>
    </source>
</evidence>
<dbReference type="GO" id="GO:0046983">
    <property type="term" value="F:protein dimerization activity"/>
    <property type="evidence" value="ECO:0007669"/>
    <property type="project" value="InterPro"/>
</dbReference>
<dbReference type="OrthoDB" id="9781904at2"/>
<dbReference type="Pfam" id="PF07730">
    <property type="entry name" value="HisKA_3"/>
    <property type="match status" value="1"/>
</dbReference>
<dbReference type="eggNOG" id="COG4585">
    <property type="taxonomic scope" value="Bacteria"/>
</dbReference>
<evidence type="ECO:0000256" key="15">
    <source>
        <dbReference type="ARBA" id="ARBA00022840"/>
    </source>
</evidence>
<feature type="domain" description="Histidine kinase" evidence="24">
    <location>
        <begin position="448"/>
        <end position="542"/>
    </location>
</feature>
<evidence type="ECO:0000256" key="23">
    <source>
        <dbReference type="SAM" id="Phobius"/>
    </source>
</evidence>
<evidence type="ECO:0000256" key="14">
    <source>
        <dbReference type="ARBA" id="ARBA00022777"/>
    </source>
</evidence>
<evidence type="ECO:0000256" key="10">
    <source>
        <dbReference type="ARBA" id="ARBA00022679"/>
    </source>
</evidence>
<dbReference type="InterPro" id="IPR036890">
    <property type="entry name" value="HATPase_C_sf"/>
</dbReference>
<keyword evidence="18" id="KW-0902">Two-component regulatory system</keyword>
<dbReference type="EC" id="2.7.13.3" evidence="5"/>
<evidence type="ECO:0000256" key="17">
    <source>
        <dbReference type="ARBA" id="ARBA00023004"/>
    </source>
</evidence>
<dbReference type="PRINTS" id="PR00344">
    <property type="entry name" value="BCTRLSENSOR"/>
</dbReference>
<dbReference type="InterPro" id="IPR003594">
    <property type="entry name" value="HATPase_dom"/>
</dbReference>
<evidence type="ECO:0000256" key="18">
    <source>
        <dbReference type="ARBA" id="ARBA00023012"/>
    </source>
</evidence>
<comment type="catalytic activity">
    <reaction evidence="1">
        <text>ATP + protein L-histidine = ADP + protein N-phospho-L-histidine.</text>
        <dbReference type="EC" id="2.7.13.3"/>
    </reaction>
</comment>
<feature type="transmembrane region" description="Helical" evidence="23">
    <location>
        <begin position="138"/>
        <end position="159"/>
    </location>
</feature>
<evidence type="ECO:0000256" key="7">
    <source>
        <dbReference type="ARBA" id="ARBA00022475"/>
    </source>
</evidence>
<comment type="cofactor">
    <cofactor evidence="2">
        <name>[4Fe-4S] cluster</name>
        <dbReference type="ChEBI" id="CHEBI:49883"/>
    </cofactor>
</comment>
<evidence type="ECO:0000256" key="22">
    <source>
        <dbReference type="ARBA" id="ARBA00030800"/>
    </source>
</evidence>
<evidence type="ECO:0000256" key="1">
    <source>
        <dbReference type="ARBA" id="ARBA00000085"/>
    </source>
</evidence>
<keyword evidence="11 23" id="KW-0812">Transmembrane</keyword>
<gene>
    <name evidence="25" type="ORF">PDUR_05985</name>
</gene>
<proteinExistence type="predicted"/>
<reference evidence="25 26" key="1">
    <citation type="submission" date="2014-08" db="EMBL/GenBank/DDBJ databases">
        <title>Comparative genomics of the Paenibacillus odorifer group.</title>
        <authorList>
            <person name="den Bakker H.C."/>
            <person name="Tsai Y.-C."/>
            <person name="Martin N."/>
            <person name="Korlach J."/>
            <person name="Wiedmann M."/>
        </authorList>
    </citation>
    <scope>NUCLEOTIDE SEQUENCE [LARGE SCALE GENOMIC DNA]</scope>
    <source>
        <strain evidence="25 26">DSM 1735</strain>
    </source>
</reference>
<comment type="subcellular location">
    <subcellularLocation>
        <location evidence="4">Cell membrane</location>
        <topology evidence="4">Multi-pass membrane protein</topology>
    </subcellularLocation>
    <subcellularLocation>
        <location evidence="3">Cytoplasm</location>
    </subcellularLocation>
</comment>
<feature type="transmembrane region" description="Helical" evidence="23">
    <location>
        <begin position="12"/>
        <end position="30"/>
    </location>
</feature>
<dbReference type="InterPro" id="IPR050482">
    <property type="entry name" value="Sensor_HK_TwoCompSys"/>
</dbReference>
<evidence type="ECO:0000256" key="19">
    <source>
        <dbReference type="ARBA" id="ARBA00023014"/>
    </source>
</evidence>
<evidence type="ECO:0000256" key="6">
    <source>
        <dbReference type="ARBA" id="ARBA00017322"/>
    </source>
</evidence>
<evidence type="ECO:0000256" key="3">
    <source>
        <dbReference type="ARBA" id="ARBA00004496"/>
    </source>
</evidence>
<dbReference type="PANTHER" id="PTHR24421:SF37">
    <property type="entry name" value="SENSOR HISTIDINE KINASE NARS"/>
    <property type="match status" value="1"/>
</dbReference>
<evidence type="ECO:0000256" key="11">
    <source>
        <dbReference type="ARBA" id="ARBA00022692"/>
    </source>
</evidence>
<keyword evidence="12" id="KW-0479">Metal-binding</keyword>
<dbReference type="GO" id="GO:0005524">
    <property type="term" value="F:ATP binding"/>
    <property type="evidence" value="ECO:0007669"/>
    <property type="project" value="UniProtKB-KW"/>
</dbReference>
<dbReference type="PANTHER" id="PTHR24421">
    <property type="entry name" value="NITRATE/NITRITE SENSOR PROTEIN NARX-RELATED"/>
    <property type="match status" value="1"/>
</dbReference>
<dbReference type="GO" id="GO:0005737">
    <property type="term" value="C:cytoplasm"/>
    <property type="evidence" value="ECO:0007669"/>
    <property type="project" value="UniProtKB-SubCell"/>
</dbReference>
<organism evidence="25 26">
    <name type="scientific">Paenibacillus durus</name>
    <name type="common">Paenibacillus azotofixans</name>
    <dbReference type="NCBI Taxonomy" id="44251"/>
    <lineage>
        <taxon>Bacteria</taxon>
        <taxon>Bacillati</taxon>
        <taxon>Bacillota</taxon>
        <taxon>Bacilli</taxon>
        <taxon>Bacillales</taxon>
        <taxon>Paenibacillaceae</taxon>
        <taxon>Paenibacillus</taxon>
    </lineage>
</organism>
<dbReference type="Gene3D" id="1.20.5.1930">
    <property type="match status" value="1"/>
</dbReference>
<protein>
    <recommendedName>
        <fullName evidence="6">Oxygen sensor histidine kinase NreB</fullName>
        <ecNumber evidence="5">2.7.13.3</ecNumber>
    </recommendedName>
    <alternativeName>
        <fullName evidence="22">Nitrogen regulation protein B</fullName>
    </alternativeName>
</protein>
<keyword evidence="17" id="KW-0408">Iron</keyword>
<evidence type="ECO:0000256" key="2">
    <source>
        <dbReference type="ARBA" id="ARBA00001966"/>
    </source>
</evidence>
<evidence type="ECO:0000256" key="9">
    <source>
        <dbReference type="ARBA" id="ARBA00022490"/>
    </source>
</evidence>
<evidence type="ECO:0000256" key="16">
    <source>
        <dbReference type="ARBA" id="ARBA00022989"/>
    </source>
</evidence>
<evidence type="ECO:0000256" key="21">
    <source>
        <dbReference type="ARBA" id="ARBA00024827"/>
    </source>
</evidence>
<name>A0A089HHW8_PAEDU</name>
<evidence type="ECO:0000259" key="24">
    <source>
        <dbReference type="PROSITE" id="PS50109"/>
    </source>
</evidence>